<dbReference type="Proteomes" id="UP001239909">
    <property type="component" value="Unassembled WGS sequence"/>
</dbReference>
<reference evidence="2 3" key="1">
    <citation type="submission" date="2023-04" db="EMBL/GenBank/DDBJ databases">
        <title>Marinoamorphus aggregata gen. nov., sp. Nov., isolate from tissue of brittle star Ophioplocus japonicus.</title>
        <authorList>
            <person name="Kawano K."/>
            <person name="Sawayama S."/>
            <person name="Nakagawa S."/>
        </authorList>
    </citation>
    <scope>NUCLEOTIDE SEQUENCE [LARGE SCALE GENOMIC DNA]</scope>
    <source>
        <strain evidence="2 3">NKW23</strain>
    </source>
</reference>
<comment type="caution">
    <text evidence="2">The sequence shown here is derived from an EMBL/GenBank/DDBJ whole genome shotgun (WGS) entry which is preliminary data.</text>
</comment>
<accession>A0ABQ6LT43</accession>
<feature type="transmembrane region" description="Helical" evidence="1">
    <location>
        <begin position="75"/>
        <end position="94"/>
    </location>
</feature>
<feature type="transmembrane region" description="Helical" evidence="1">
    <location>
        <begin position="114"/>
        <end position="139"/>
    </location>
</feature>
<gene>
    <name evidence="2" type="ORF">LNKW23_44540</name>
</gene>
<feature type="transmembrane region" description="Helical" evidence="1">
    <location>
        <begin position="16"/>
        <end position="38"/>
    </location>
</feature>
<proteinExistence type="predicted"/>
<evidence type="ECO:0000313" key="3">
    <source>
        <dbReference type="Proteomes" id="UP001239909"/>
    </source>
</evidence>
<dbReference type="EMBL" id="BSYI01000055">
    <property type="protein sequence ID" value="GMG85237.1"/>
    <property type="molecule type" value="Genomic_DNA"/>
</dbReference>
<name>A0ABQ6LT43_9RHOB</name>
<keyword evidence="3" id="KW-1185">Reference proteome</keyword>
<keyword evidence="1" id="KW-1133">Transmembrane helix</keyword>
<protein>
    <submittedName>
        <fullName evidence="2">Uncharacterized protein</fullName>
    </submittedName>
</protein>
<sequence length="145" mass="14729">MASILDSVYFGRLDRLGFFVMISGLTAGFAMAVAWLFAITGGPAGAAAIAAIHQSGNLLDGPGIMLAHGLSDARIVAATLLLALYLVAALFMIAARMRDAGLPGWPVAFAALPFLLFGGSAGPAFAGLAALLALGTVLWPSRRAA</sequence>
<evidence type="ECO:0000256" key="1">
    <source>
        <dbReference type="SAM" id="Phobius"/>
    </source>
</evidence>
<evidence type="ECO:0000313" key="2">
    <source>
        <dbReference type="EMBL" id="GMG85237.1"/>
    </source>
</evidence>
<dbReference type="RefSeq" id="WP_285674522.1">
    <property type="nucleotide sequence ID" value="NZ_BSYI01000055.1"/>
</dbReference>
<keyword evidence="1" id="KW-0472">Membrane</keyword>
<keyword evidence="1" id="KW-0812">Transmembrane</keyword>
<organism evidence="2 3">
    <name type="scientific">Paralimibaculum aggregatum</name>
    <dbReference type="NCBI Taxonomy" id="3036245"/>
    <lineage>
        <taxon>Bacteria</taxon>
        <taxon>Pseudomonadati</taxon>
        <taxon>Pseudomonadota</taxon>
        <taxon>Alphaproteobacteria</taxon>
        <taxon>Rhodobacterales</taxon>
        <taxon>Paracoccaceae</taxon>
        <taxon>Paralimibaculum</taxon>
    </lineage>
</organism>